<keyword evidence="1" id="KW-0812">Transmembrane</keyword>
<keyword evidence="1" id="KW-0472">Membrane</keyword>
<feature type="transmembrane region" description="Helical" evidence="1">
    <location>
        <begin position="16"/>
        <end position="33"/>
    </location>
</feature>
<dbReference type="AlphaFoldDB" id="A0A1H1AU31"/>
<accession>A0A1H1AU31</accession>
<dbReference type="Pfam" id="PF03703">
    <property type="entry name" value="bPH_2"/>
    <property type="match status" value="3"/>
</dbReference>
<dbReference type="Proteomes" id="UP000199481">
    <property type="component" value="Unassembled WGS sequence"/>
</dbReference>
<dbReference type="RefSeq" id="WP_089977944.1">
    <property type="nucleotide sequence ID" value="NZ_CP084916.1"/>
</dbReference>
<feature type="transmembrane region" description="Helical" evidence="1">
    <location>
        <begin position="39"/>
        <end position="58"/>
    </location>
</feature>
<evidence type="ECO:0000313" key="4">
    <source>
        <dbReference type="Proteomes" id="UP000199481"/>
    </source>
</evidence>
<dbReference type="InterPro" id="IPR014529">
    <property type="entry name" value="UCP026631"/>
</dbReference>
<dbReference type="PANTHER" id="PTHR34473">
    <property type="entry name" value="UPF0699 TRANSMEMBRANE PROTEIN YDBS"/>
    <property type="match status" value="1"/>
</dbReference>
<dbReference type="PIRSF" id="PIRSF026631">
    <property type="entry name" value="UCP026631"/>
    <property type="match status" value="1"/>
</dbReference>
<dbReference type="InterPro" id="IPR005182">
    <property type="entry name" value="YdbS-like_PH"/>
</dbReference>
<organism evidence="3 4">
    <name type="scientific">Carnobacterium viridans</name>
    <dbReference type="NCBI Taxonomy" id="174587"/>
    <lineage>
        <taxon>Bacteria</taxon>
        <taxon>Bacillati</taxon>
        <taxon>Bacillota</taxon>
        <taxon>Bacilli</taxon>
        <taxon>Lactobacillales</taxon>
        <taxon>Carnobacteriaceae</taxon>
        <taxon>Carnobacterium</taxon>
    </lineage>
</organism>
<gene>
    <name evidence="3" type="ORF">SAMN04487752_2254</name>
</gene>
<evidence type="ECO:0000259" key="2">
    <source>
        <dbReference type="Pfam" id="PF03703"/>
    </source>
</evidence>
<reference evidence="4" key="1">
    <citation type="submission" date="2016-10" db="EMBL/GenBank/DDBJ databases">
        <authorList>
            <person name="Varghese N."/>
            <person name="Submissions S."/>
        </authorList>
    </citation>
    <scope>NUCLEOTIDE SEQUENCE [LARGE SCALE GENOMIC DNA]</scope>
    <source>
        <strain evidence="4">MPL-11</strain>
    </source>
</reference>
<feature type="domain" description="YdbS-like PH" evidence="2">
    <location>
        <begin position="63"/>
        <end position="139"/>
    </location>
</feature>
<dbReference type="OrthoDB" id="2195155at2"/>
<feature type="transmembrane region" description="Helical" evidence="1">
    <location>
        <begin position="372"/>
        <end position="388"/>
    </location>
</feature>
<dbReference type="EMBL" id="FNJW01000008">
    <property type="protein sequence ID" value="SDQ43134.1"/>
    <property type="molecule type" value="Genomic_DNA"/>
</dbReference>
<proteinExistence type="predicted"/>
<keyword evidence="1" id="KW-1133">Transmembrane helix</keyword>
<feature type="domain" description="YdbS-like PH" evidence="2">
    <location>
        <begin position="414"/>
        <end position="494"/>
    </location>
</feature>
<feature type="transmembrane region" description="Helical" evidence="1">
    <location>
        <begin position="192"/>
        <end position="212"/>
    </location>
</feature>
<dbReference type="PANTHER" id="PTHR34473:SF2">
    <property type="entry name" value="UPF0699 TRANSMEMBRANE PROTEIN YDBT"/>
    <property type="match status" value="1"/>
</dbReference>
<sequence>MYNEKKLHPLTLITEAYKRLISFILPILFFAFTGPDMEGFGFVLPLLFFTIFGLSYLVDVLRYIRTSFWIAGNRFVVKSGLFIQKEKDVQISRIQSIDYSENLIHRIFNVTKLEIKTPGKGITLDALSKEDALKLANQLHYLKETSFDADRDSNEEREEKQIDRHSGFSLQEAGVTKELYTMSLVDILKMNFMGGTVFKGLILMVGAVNIFGEFIPDSIFNQAGTIFSQTAIASFIFIGILLFILLYVVATVLSIIKNFEYKVELTKNHVTIEKGLLEVKSQTIALGNIQSVWEKQNWLQKLTGYTTFWVGITSDDEVDKKDSVSEMTEEGKILLLPLIKKDQLAALRAEIIPQFNFQPAQTIIPIRSFRRFVQFPLLFWIIAAALASYFLWPYAWTIGLVGSLLSLLYGYRSYKKSGYALSTDEVTFQLITFLGTEIMYLRKDRILNLTVKQNPFLRRSRLGKVEVFSALGDTSQSKELSFIEEADCERLFDWFMAKERSEKHGA</sequence>
<name>A0A1H1AU31_9LACT</name>
<protein>
    <submittedName>
        <fullName evidence="3">Putative membrane protein</fullName>
    </submittedName>
</protein>
<evidence type="ECO:0000256" key="1">
    <source>
        <dbReference type="SAM" id="Phobius"/>
    </source>
</evidence>
<feature type="domain" description="YdbS-like PH" evidence="2">
    <location>
        <begin position="261"/>
        <end position="348"/>
    </location>
</feature>
<keyword evidence="4" id="KW-1185">Reference proteome</keyword>
<evidence type="ECO:0000313" key="3">
    <source>
        <dbReference type="EMBL" id="SDQ43134.1"/>
    </source>
</evidence>
<feature type="transmembrane region" description="Helical" evidence="1">
    <location>
        <begin position="232"/>
        <end position="256"/>
    </location>
</feature>